<keyword evidence="4" id="KW-1185">Reference proteome</keyword>
<protein>
    <recommendedName>
        <fullName evidence="2">Putative zinc-finger domain-containing protein</fullName>
    </recommendedName>
</protein>
<evidence type="ECO:0000313" key="3">
    <source>
        <dbReference type="EMBL" id="RKG92936.1"/>
    </source>
</evidence>
<dbReference type="EMBL" id="RAVZ01000017">
    <property type="protein sequence ID" value="RKG92936.1"/>
    <property type="molecule type" value="Genomic_DNA"/>
</dbReference>
<dbReference type="Pfam" id="PF13490">
    <property type="entry name" value="zf-HC2"/>
    <property type="match status" value="1"/>
</dbReference>
<sequence>MKGDTLSRYQARHARLSAGPAPVGELLEAVGDVLRRSDRLGTEGVEEALKALGRAELEAWVSAQKPQALQPLLLRAAEESMEAALGDEGEESDVWRASALEGLSARDRAASAARALSTWEMLKGPLEGDAASARERFLGALGHLDTSLRPRARWFIPLNAERRAERDLLDPVERPGAWWFSARAGCDDLLASWTGKPLKDPEHLKDCAGCRADRAETAVVDTPPRRHLTEDELWRLDSGEMGGEEKARVEAHTAWCGECAQAVLALEEGDAAIDEALELEEDGLSAPRAARDSRADAARRPGAARLPEHREVLEERRDFRVVLVRERQKLRLLVQPLGTRAVTAAVFLSPGRPSLKPTQGPEGLSFDLSTALATGAHAAHLTVQAGQETLERDFAF</sequence>
<evidence type="ECO:0000259" key="2">
    <source>
        <dbReference type="Pfam" id="PF13490"/>
    </source>
</evidence>
<dbReference type="AlphaFoldDB" id="A0A3A8JDC1"/>
<dbReference type="Proteomes" id="UP000268094">
    <property type="component" value="Unassembled WGS sequence"/>
</dbReference>
<feature type="domain" description="Putative zinc-finger" evidence="2">
    <location>
        <begin position="239"/>
        <end position="260"/>
    </location>
</feature>
<evidence type="ECO:0000256" key="1">
    <source>
        <dbReference type="SAM" id="MobiDB-lite"/>
    </source>
</evidence>
<feature type="region of interest" description="Disordered" evidence="1">
    <location>
        <begin position="284"/>
        <end position="303"/>
    </location>
</feature>
<organism evidence="3 4">
    <name type="scientific">Corallococcus terminator</name>
    <dbReference type="NCBI Taxonomy" id="2316733"/>
    <lineage>
        <taxon>Bacteria</taxon>
        <taxon>Pseudomonadati</taxon>
        <taxon>Myxococcota</taxon>
        <taxon>Myxococcia</taxon>
        <taxon>Myxococcales</taxon>
        <taxon>Cystobacterineae</taxon>
        <taxon>Myxococcaceae</taxon>
        <taxon>Corallococcus</taxon>
    </lineage>
</organism>
<feature type="compositionally biased region" description="Basic and acidic residues" evidence="1">
    <location>
        <begin position="289"/>
        <end position="299"/>
    </location>
</feature>
<dbReference type="InterPro" id="IPR027383">
    <property type="entry name" value="Znf_put"/>
</dbReference>
<reference evidence="4" key="1">
    <citation type="submission" date="2018-09" db="EMBL/GenBank/DDBJ databases">
        <authorList>
            <person name="Livingstone P.G."/>
            <person name="Whitworth D.E."/>
        </authorList>
    </citation>
    <scope>NUCLEOTIDE SEQUENCE [LARGE SCALE GENOMIC DNA]</scope>
    <source>
        <strain evidence="4">CA054A</strain>
    </source>
</reference>
<accession>A0A3A8JDC1</accession>
<name>A0A3A8JDC1_9BACT</name>
<gene>
    <name evidence="3" type="ORF">D7V88_04525</name>
</gene>
<dbReference type="RefSeq" id="WP_120539349.1">
    <property type="nucleotide sequence ID" value="NZ_RAVZ01000017.1"/>
</dbReference>
<dbReference type="OrthoDB" id="5492653at2"/>
<evidence type="ECO:0000313" key="4">
    <source>
        <dbReference type="Proteomes" id="UP000268094"/>
    </source>
</evidence>
<comment type="caution">
    <text evidence="3">The sequence shown here is derived from an EMBL/GenBank/DDBJ whole genome shotgun (WGS) entry which is preliminary data.</text>
</comment>
<proteinExistence type="predicted"/>